<feature type="region of interest" description="Disordered" evidence="1">
    <location>
        <begin position="212"/>
        <end position="301"/>
    </location>
</feature>
<accession>A0ABM0JUT9</accession>
<feature type="compositionally biased region" description="Polar residues" evidence="1">
    <location>
        <begin position="263"/>
        <end position="272"/>
    </location>
</feature>
<dbReference type="InterPro" id="IPR024868">
    <property type="entry name" value="FJX1/FJ"/>
</dbReference>
<evidence type="ECO:0000313" key="2">
    <source>
        <dbReference type="Proteomes" id="UP000694888"/>
    </source>
</evidence>
<sequence length="771" mass="87508">MVVGRRFFLRHCRTKLVSVVALILAVSSLSLVMVTQSGSHTVAITHRRTHLSLLGKNSEGENPRDGGDGEEENILDQQTDGGSDLTLEYRAFGTEVKIAKESRKEQISSKRESKEILNDDSSSFLDVLTTGGGKLPDKLMDARSSHRRLHLPPVRSTEHHNREIYVEGDNSIKQKASPRQDGRIDRMTQYEEFRLPQYYHLQHEIISSSLSQPFHSRPLGSREDRYKSVQSIDSPSPKSAGFPEAVLKIVREPSNKNDDIPSQEPSSLQNPTLHRPQLQRTDAHLVKTKQPQSPRLEIREQGRLDNSYYYLPKSVPKTIPLFTNVKERSNNGEGEGSLDKRPTRESVMNFRSKSLSPSHIGRDIGVGDSVPKVPKEDPGIGSPHTEQSRRHENASKMPGWLSASQVVVDGIYWSEEVKRSIPKGVSVEVADRWINKTRRLGFQSLTPPDWNKCGRPQNGFVTLEDGTEMCARYRHPHDHLVMGEVLSYWLSRLLSLDCVPPVSLSLVSSAQWAELNKSKTDLGWEPEQYVALIMWIKDMNSSFRSKVLMPQAILHAYKTGVPVSEQIFLQAATVRTAQTNQSSDHNDVTNSGGPEWTVDELVAVAQWSSMIVFDYLTANYDRVASMQDGAEEQRKPEVIEESIRNLRRSRDSAKLWLIDNESGFLDAYDLMYTSPHNGHRFFRFHDQMLKTVCVFQRSLVDALRDLHAAESPRKKLEEFATKSDPFLRRIPKSSVYRTFEEHFDERLNAVIDWVDQCERRGGKDGGVHVEI</sequence>
<dbReference type="PANTHER" id="PTHR13147">
    <property type="entry name" value="FOUR-JOINTED BOX PROTEIN 1"/>
    <property type="match status" value="1"/>
</dbReference>
<evidence type="ECO:0000313" key="3">
    <source>
        <dbReference type="RefSeq" id="XP_005102027.1"/>
    </source>
</evidence>
<feature type="compositionally biased region" description="Basic and acidic residues" evidence="1">
    <location>
        <begin position="58"/>
        <end position="67"/>
    </location>
</feature>
<dbReference type="RefSeq" id="XP_005102027.1">
    <property type="nucleotide sequence ID" value="XM_005101970.3"/>
</dbReference>
<evidence type="ECO:0000256" key="1">
    <source>
        <dbReference type="SAM" id="MobiDB-lite"/>
    </source>
</evidence>
<feature type="compositionally biased region" description="Basic and acidic residues" evidence="1">
    <location>
        <begin position="249"/>
        <end position="259"/>
    </location>
</feature>
<dbReference type="Proteomes" id="UP000694888">
    <property type="component" value="Unplaced"/>
</dbReference>
<organism evidence="2 3">
    <name type="scientific">Aplysia californica</name>
    <name type="common">California sea hare</name>
    <dbReference type="NCBI Taxonomy" id="6500"/>
    <lineage>
        <taxon>Eukaryota</taxon>
        <taxon>Metazoa</taxon>
        <taxon>Spiralia</taxon>
        <taxon>Lophotrochozoa</taxon>
        <taxon>Mollusca</taxon>
        <taxon>Gastropoda</taxon>
        <taxon>Heterobranchia</taxon>
        <taxon>Euthyneura</taxon>
        <taxon>Tectipleura</taxon>
        <taxon>Aplysiida</taxon>
        <taxon>Aplysioidea</taxon>
        <taxon>Aplysiidae</taxon>
        <taxon>Aplysia</taxon>
    </lineage>
</organism>
<dbReference type="PANTHER" id="PTHR13147:SF5">
    <property type="entry name" value="FOUR-JOINTED BOX PROTEIN 1"/>
    <property type="match status" value="1"/>
</dbReference>
<dbReference type="GeneID" id="101849855"/>
<gene>
    <name evidence="3" type="primary">LOC101849855</name>
</gene>
<name>A0ABM0JUT9_APLCA</name>
<protein>
    <submittedName>
        <fullName evidence="3">Uncharacterized protein LOC101849855</fullName>
    </submittedName>
</protein>
<feature type="region of interest" description="Disordered" evidence="1">
    <location>
        <begin position="325"/>
        <end position="396"/>
    </location>
</feature>
<dbReference type="PRINTS" id="PR02072">
    <property type="entry name" value="4JOINTEDBOX1"/>
</dbReference>
<feature type="region of interest" description="Disordered" evidence="1">
    <location>
        <begin position="54"/>
        <end position="81"/>
    </location>
</feature>
<reference evidence="3" key="1">
    <citation type="submission" date="2025-08" db="UniProtKB">
        <authorList>
            <consortium name="RefSeq"/>
        </authorList>
    </citation>
    <scope>IDENTIFICATION</scope>
</reference>
<proteinExistence type="predicted"/>
<feature type="compositionally biased region" description="Polar residues" evidence="1">
    <location>
        <begin position="228"/>
        <end position="237"/>
    </location>
</feature>
<keyword evidence="2" id="KW-1185">Reference proteome</keyword>